<name>A0A097EC22_9SPHN</name>
<proteinExistence type="predicted"/>
<dbReference type="RefSeq" id="WP_038658131.1">
    <property type="nucleotide sequence ID" value="NZ_CP009571.1"/>
</dbReference>
<evidence type="ECO:0000313" key="2">
    <source>
        <dbReference type="Proteomes" id="UP000033200"/>
    </source>
</evidence>
<keyword evidence="2" id="KW-1185">Reference proteome</keyword>
<evidence type="ECO:0000313" key="1">
    <source>
        <dbReference type="EMBL" id="AIT05117.1"/>
    </source>
</evidence>
<sequence>MYTNPDEAAYCITRIARSNVLAAASTDSCARASHLGIAEGYEERLTSLTRSRRTGPALADA</sequence>
<dbReference type="HOGENOM" id="CLU_2920443_0_0_5"/>
<accession>A0A097EC22</accession>
<gene>
    <name evidence="1" type="ORF">MC45_00100</name>
</gene>
<dbReference type="Proteomes" id="UP000033200">
    <property type="component" value="Chromosome"/>
</dbReference>
<dbReference type="EMBL" id="CP009571">
    <property type="protein sequence ID" value="AIT05117.1"/>
    <property type="molecule type" value="Genomic_DNA"/>
</dbReference>
<reference evidence="1 2" key="1">
    <citation type="submission" date="2014-09" db="EMBL/GenBank/DDBJ databases">
        <title>Using Illumina technology Improving SMRT sequencing Genome Assembly by RASTools.</title>
        <authorList>
            <person name="Zhou Y."/>
            <person name="Ma T."/>
            <person name="Liu T."/>
        </authorList>
    </citation>
    <scope>NUCLEOTIDE SEQUENCE [LARGE SCALE GENOMIC DNA]</scope>
    <source>
        <strain evidence="1 2">ATCC 55669</strain>
    </source>
</reference>
<dbReference type="AlphaFoldDB" id="A0A097EC22"/>
<protein>
    <submittedName>
        <fullName evidence="1">Uncharacterized protein</fullName>
    </submittedName>
</protein>
<organism evidence="1 2">
    <name type="scientific">Sphingomonas taxi</name>
    <dbReference type="NCBI Taxonomy" id="1549858"/>
    <lineage>
        <taxon>Bacteria</taxon>
        <taxon>Pseudomonadati</taxon>
        <taxon>Pseudomonadota</taxon>
        <taxon>Alphaproteobacteria</taxon>
        <taxon>Sphingomonadales</taxon>
        <taxon>Sphingomonadaceae</taxon>
        <taxon>Sphingomonas</taxon>
    </lineage>
</organism>
<dbReference type="STRING" id="1549858.MC45_00100"/>
<dbReference type="KEGG" id="stax:MC45_00100"/>